<protein>
    <submittedName>
        <fullName evidence="2">Uncharacterized protein</fullName>
    </submittedName>
</protein>
<evidence type="ECO:0000256" key="1">
    <source>
        <dbReference type="SAM" id="SignalP"/>
    </source>
</evidence>
<feature type="chain" id="PRO_5046918888" evidence="1">
    <location>
        <begin position="29"/>
        <end position="124"/>
    </location>
</feature>
<proteinExistence type="predicted"/>
<gene>
    <name evidence="2" type="ORF">MZV50_16365</name>
</gene>
<feature type="signal peptide" evidence="1">
    <location>
        <begin position="1"/>
        <end position="28"/>
    </location>
</feature>
<keyword evidence="3" id="KW-1185">Reference proteome</keyword>
<accession>A0ABY4ZNA0</accession>
<name>A0ABY4ZNA0_9CAUL</name>
<dbReference type="EMBL" id="CP096040">
    <property type="protein sequence ID" value="USQ94175.1"/>
    <property type="molecule type" value="Genomic_DNA"/>
</dbReference>
<dbReference type="Proteomes" id="UP001057520">
    <property type="component" value="Chromosome"/>
</dbReference>
<organism evidence="2 3">
    <name type="scientific">Caulobacter segnis</name>
    <dbReference type="NCBI Taxonomy" id="88688"/>
    <lineage>
        <taxon>Bacteria</taxon>
        <taxon>Pseudomonadati</taxon>
        <taxon>Pseudomonadota</taxon>
        <taxon>Alphaproteobacteria</taxon>
        <taxon>Caulobacterales</taxon>
        <taxon>Caulobacteraceae</taxon>
        <taxon>Caulobacter</taxon>
    </lineage>
</organism>
<evidence type="ECO:0000313" key="3">
    <source>
        <dbReference type="Proteomes" id="UP001057520"/>
    </source>
</evidence>
<keyword evidence="1" id="KW-0732">Signal</keyword>
<reference evidence="2 3" key="1">
    <citation type="submission" date="2022-04" db="EMBL/GenBank/DDBJ databases">
        <title>Genome sequence of soybean root-associated Caulobacter segnis RL271.</title>
        <authorList>
            <person name="Longley R."/>
            <person name="Bonito G."/>
            <person name="Trigodet F."/>
            <person name="Crosson S."/>
            <person name="Fiebig A."/>
        </authorList>
    </citation>
    <scope>NUCLEOTIDE SEQUENCE [LARGE SCALE GENOMIC DNA]</scope>
    <source>
        <strain evidence="2 3">RL271</strain>
    </source>
</reference>
<sequence>METNLKLRMLAASTSLLMAAAIVVPVAAQGQVMDRATLVRGYAQFCATQGTQMPGAAGESDIKGDARLAAYCTCFAGKFADRALASLGKPRTAPFDMKKSVAEEYAMRNTCRAQMGLPKVVQTP</sequence>
<evidence type="ECO:0000313" key="2">
    <source>
        <dbReference type="EMBL" id="USQ94175.1"/>
    </source>
</evidence>